<feature type="transmembrane region" description="Helical" evidence="5">
    <location>
        <begin position="211"/>
        <end position="233"/>
    </location>
</feature>
<feature type="region of interest" description="Disordered" evidence="4">
    <location>
        <begin position="172"/>
        <end position="197"/>
    </location>
</feature>
<feature type="compositionally biased region" description="Polar residues" evidence="4">
    <location>
        <begin position="176"/>
        <end position="197"/>
    </location>
</feature>
<evidence type="ECO:0000256" key="3">
    <source>
        <dbReference type="ARBA" id="ARBA00023136"/>
    </source>
</evidence>
<keyword evidence="3 5" id="KW-0472">Membrane</keyword>
<dbReference type="InterPro" id="IPR011701">
    <property type="entry name" value="MFS"/>
</dbReference>
<evidence type="ECO:0000313" key="7">
    <source>
        <dbReference type="Proteomes" id="UP000708208"/>
    </source>
</evidence>
<evidence type="ECO:0000256" key="5">
    <source>
        <dbReference type="SAM" id="Phobius"/>
    </source>
</evidence>
<comment type="caution">
    <text evidence="6">The sequence shown here is derived from an EMBL/GenBank/DDBJ whole genome shotgun (WGS) entry which is preliminary data.</text>
</comment>
<dbReference type="AlphaFoldDB" id="A0A8J2KVV0"/>
<feature type="transmembrane region" description="Helical" evidence="5">
    <location>
        <begin position="59"/>
        <end position="78"/>
    </location>
</feature>
<evidence type="ECO:0000313" key="6">
    <source>
        <dbReference type="EMBL" id="CAG7822421.1"/>
    </source>
</evidence>
<dbReference type="PANTHER" id="PTHR23121">
    <property type="entry name" value="SODIUM-DEPENDENT GLUCOSE TRANSPORTER 1"/>
    <property type="match status" value="1"/>
</dbReference>
<protein>
    <recommendedName>
        <fullName evidence="8">Sodium-dependent glucose transporter 1</fullName>
    </recommendedName>
</protein>
<keyword evidence="7" id="KW-1185">Reference proteome</keyword>
<evidence type="ECO:0000256" key="2">
    <source>
        <dbReference type="ARBA" id="ARBA00022989"/>
    </source>
</evidence>
<dbReference type="PANTHER" id="PTHR23121:SF9">
    <property type="entry name" value="SODIUM-DEPENDENT GLUCOSE TRANSPORTER 1"/>
    <property type="match status" value="1"/>
</dbReference>
<dbReference type="GO" id="GO:0022857">
    <property type="term" value="F:transmembrane transporter activity"/>
    <property type="evidence" value="ECO:0007669"/>
    <property type="project" value="InterPro"/>
</dbReference>
<feature type="transmembrane region" description="Helical" evidence="5">
    <location>
        <begin position="85"/>
        <end position="103"/>
    </location>
</feature>
<evidence type="ECO:0000256" key="1">
    <source>
        <dbReference type="ARBA" id="ARBA00022692"/>
    </source>
</evidence>
<feature type="transmembrane region" description="Helical" evidence="5">
    <location>
        <begin position="21"/>
        <end position="39"/>
    </location>
</feature>
<feature type="transmembrane region" description="Helical" evidence="5">
    <location>
        <begin position="109"/>
        <end position="133"/>
    </location>
</feature>
<dbReference type="Proteomes" id="UP000708208">
    <property type="component" value="Unassembled WGS sequence"/>
</dbReference>
<keyword evidence="1 5" id="KW-0812">Transmembrane</keyword>
<sequence>MDDRPKSVFSEASRQKKYITTIGIYYCTFTLGICMSFLNPTMLDFSHKFDSSVDYVSKVFTVNFACYLFGALGGGVLMKVLNRQFFVMIALTLMTVPLFTIPFATTPMIFFVLAGVMGFGSGGYDAAQVAWIIDIWRHEAAPFILTQHFAFSLGTLIPALIQGPYLTEEVDEEGCPTSTEDYTISTTASYGEGGRNNTTDEPFESRLATPFTVAGGLVLVSIVIQIVLYLFAYRTTKLSNNDKEKEVVEKMPETKIIPELPPKGTLKQQLVIIGLVAAVQGFYQGLEVCTGQFIPTFARFSEVCLSEKKAAQIALMLQLGFSGGRLIGIILVLKIAPHFLLAGNFILIVAANTILLVLGGSNVTWLWVGSIAMGAGMSTVFPAVYAYIEKYLFVTDSIAAFVAVSGGLVSCVYPIVVGNSVENSPAILTYVNFLSIAVCLVTFVVLFYITHIKGSKKAAS</sequence>
<reference evidence="6" key="1">
    <citation type="submission" date="2021-06" db="EMBL/GenBank/DDBJ databases">
        <authorList>
            <person name="Hodson N. C."/>
            <person name="Mongue J. A."/>
            <person name="Jaron S. K."/>
        </authorList>
    </citation>
    <scope>NUCLEOTIDE SEQUENCE</scope>
</reference>
<feature type="transmembrane region" description="Helical" evidence="5">
    <location>
        <begin position="400"/>
        <end position="421"/>
    </location>
</feature>
<dbReference type="Pfam" id="PF07690">
    <property type="entry name" value="MFS_1"/>
    <property type="match status" value="1"/>
</dbReference>
<gene>
    <name evidence="6" type="ORF">AFUS01_LOCUS32696</name>
</gene>
<dbReference type="OrthoDB" id="413079at2759"/>
<evidence type="ECO:0008006" key="8">
    <source>
        <dbReference type="Google" id="ProtNLM"/>
    </source>
</evidence>
<keyword evidence="2 5" id="KW-1133">Transmembrane helix</keyword>
<feature type="transmembrane region" description="Helical" evidence="5">
    <location>
        <begin position="365"/>
        <end position="388"/>
    </location>
</feature>
<evidence type="ECO:0000256" key="4">
    <source>
        <dbReference type="SAM" id="MobiDB-lite"/>
    </source>
</evidence>
<accession>A0A8J2KVV0</accession>
<name>A0A8J2KVV0_9HEXA</name>
<feature type="transmembrane region" description="Helical" evidence="5">
    <location>
        <begin position="140"/>
        <end position="161"/>
    </location>
</feature>
<feature type="transmembrane region" description="Helical" evidence="5">
    <location>
        <begin position="427"/>
        <end position="449"/>
    </location>
</feature>
<dbReference type="EMBL" id="CAJVCH010526299">
    <property type="protein sequence ID" value="CAG7822421.1"/>
    <property type="molecule type" value="Genomic_DNA"/>
</dbReference>
<organism evidence="6 7">
    <name type="scientific">Allacma fusca</name>
    <dbReference type="NCBI Taxonomy" id="39272"/>
    <lineage>
        <taxon>Eukaryota</taxon>
        <taxon>Metazoa</taxon>
        <taxon>Ecdysozoa</taxon>
        <taxon>Arthropoda</taxon>
        <taxon>Hexapoda</taxon>
        <taxon>Collembola</taxon>
        <taxon>Symphypleona</taxon>
        <taxon>Sminthuridae</taxon>
        <taxon>Allacma</taxon>
    </lineage>
</organism>
<proteinExistence type="predicted"/>